<feature type="region of interest" description="Disordered" evidence="8">
    <location>
        <begin position="148"/>
        <end position="197"/>
    </location>
</feature>
<evidence type="ECO:0000256" key="5">
    <source>
        <dbReference type="ARBA" id="ARBA00023125"/>
    </source>
</evidence>
<dbReference type="RefSeq" id="XP_009550774.1">
    <property type="nucleotide sequence ID" value="XM_009552479.1"/>
</dbReference>
<dbReference type="SUPFAM" id="SSF57701">
    <property type="entry name" value="Zn2/Cys6 DNA-binding domain"/>
    <property type="match status" value="1"/>
</dbReference>
<dbReference type="OrthoDB" id="2123952at2759"/>
<dbReference type="PROSITE" id="PS00463">
    <property type="entry name" value="ZN2_CY6_FUNGAL_1"/>
    <property type="match status" value="1"/>
</dbReference>
<evidence type="ECO:0000256" key="4">
    <source>
        <dbReference type="ARBA" id="ARBA00023015"/>
    </source>
</evidence>
<keyword evidence="3" id="KW-0862">Zinc</keyword>
<dbReference type="Pfam" id="PF00172">
    <property type="entry name" value="Zn_clus"/>
    <property type="match status" value="1"/>
</dbReference>
<feature type="domain" description="Zn(2)-C6 fungal-type" evidence="9">
    <location>
        <begin position="54"/>
        <end position="86"/>
    </location>
</feature>
<dbReference type="PANTHER" id="PTHR31313">
    <property type="entry name" value="TY1 ENHANCER ACTIVATOR"/>
    <property type="match status" value="1"/>
</dbReference>
<feature type="compositionally biased region" description="Gly residues" evidence="8">
    <location>
        <begin position="20"/>
        <end position="39"/>
    </location>
</feature>
<dbReference type="eggNOG" id="ENOG502QWDT">
    <property type="taxonomic scope" value="Eukaryota"/>
</dbReference>
<dbReference type="Gene3D" id="4.10.240.10">
    <property type="entry name" value="Zn(2)-C6 fungal-type DNA-binding domain"/>
    <property type="match status" value="1"/>
</dbReference>
<dbReference type="InterPro" id="IPR001138">
    <property type="entry name" value="Zn2Cys6_DnaBD"/>
</dbReference>
<dbReference type="InParanoid" id="W4JUK7"/>
<gene>
    <name evidence="10" type="ORF">HETIRDRAFT_479833</name>
</gene>
<evidence type="ECO:0000259" key="9">
    <source>
        <dbReference type="PROSITE" id="PS50048"/>
    </source>
</evidence>
<dbReference type="GO" id="GO:0008270">
    <property type="term" value="F:zinc ion binding"/>
    <property type="evidence" value="ECO:0007669"/>
    <property type="project" value="InterPro"/>
</dbReference>
<dbReference type="SMART" id="SM00066">
    <property type="entry name" value="GAL4"/>
    <property type="match status" value="1"/>
</dbReference>
<keyword evidence="7" id="KW-0539">Nucleus</keyword>
<feature type="compositionally biased region" description="Low complexity" evidence="8">
    <location>
        <begin position="314"/>
        <end position="326"/>
    </location>
</feature>
<keyword evidence="5" id="KW-0238">DNA-binding</keyword>
<feature type="region of interest" description="Disordered" evidence="8">
    <location>
        <begin position="1020"/>
        <end position="1046"/>
    </location>
</feature>
<evidence type="ECO:0000256" key="6">
    <source>
        <dbReference type="ARBA" id="ARBA00023163"/>
    </source>
</evidence>
<name>W4JUK7_HETIT</name>
<dbReference type="KEGG" id="hir:HETIRDRAFT_479833"/>
<feature type="compositionally biased region" description="Polar residues" evidence="8">
    <location>
        <begin position="246"/>
        <end position="261"/>
    </location>
</feature>
<feature type="region of interest" description="Disordered" evidence="8">
    <location>
        <begin position="220"/>
        <end position="327"/>
    </location>
</feature>
<feature type="compositionally biased region" description="Low complexity" evidence="8">
    <location>
        <begin position="1021"/>
        <end position="1040"/>
    </location>
</feature>
<organism evidence="10 11">
    <name type="scientific">Heterobasidion irregulare (strain TC 32-1)</name>
    <dbReference type="NCBI Taxonomy" id="747525"/>
    <lineage>
        <taxon>Eukaryota</taxon>
        <taxon>Fungi</taxon>
        <taxon>Dikarya</taxon>
        <taxon>Basidiomycota</taxon>
        <taxon>Agaricomycotina</taxon>
        <taxon>Agaricomycetes</taxon>
        <taxon>Russulales</taxon>
        <taxon>Bondarzewiaceae</taxon>
        <taxon>Heterobasidion</taxon>
        <taxon>Heterobasidion annosum species complex</taxon>
    </lineage>
</organism>
<feature type="compositionally biased region" description="Low complexity" evidence="8">
    <location>
        <begin position="922"/>
        <end position="932"/>
    </location>
</feature>
<keyword evidence="4" id="KW-0805">Transcription regulation</keyword>
<dbReference type="InterPro" id="IPR051615">
    <property type="entry name" value="Transcr_Regulatory_Elem"/>
</dbReference>
<dbReference type="Proteomes" id="UP000030671">
    <property type="component" value="Unassembled WGS sequence"/>
</dbReference>
<evidence type="ECO:0000313" key="10">
    <source>
        <dbReference type="EMBL" id="ETW77238.1"/>
    </source>
</evidence>
<dbReference type="Pfam" id="PF04082">
    <property type="entry name" value="Fungal_trans"/>
    <property type="match status" value="1"/>
</dbReference>
<feature type="region of interest" description="Disordered" evidence="8">
    <location>
        <begin position="1"/>
        <end position="52"/>
    </location>
</feature>
<feature type="compositionally biased region" description="Low complexity" evidence="8">
    <location>
        <begin position="229"/>
        <end position="238"/>
    </location>
</feature>
<accession>W4JUK7</accession>
<evidence type="ECO:0000256" key="8">
    <source>
        <dbReference type="SAM" id="MobiDB-lite"/>
    </source>
</evidence>
<evidence type="ECO:0000256" key="3">
    <source>
        <dbReference type="ARBA" id="ARBA00022833"/>
    </source>
</evidence>
<feature type="compositionally biased region" description="Low complexity" evidence="8">
    <location>
        <begin position="262"/>
        <end position="282"/>
    </location>
</feature>
<feature type="region of interest" description="Disordered" evidence="8">
    <location>
        <begin position="972"/>
        <end position="993"/>
    </location>
</feature>
<keyword evidence="6" id="KW-0804">Transcription</keyword>
<sequence>MDDYDDQDELGELPAPGPAHAGGGGGSLGSGSGSGGGAGQKSFEKVIRRRSSKACDQCRKSKCKCERASENEPCKSCLMLGTPCTFLGPSRKRGPPKGYIDAIEARLHQTEALIGIMIAANDVRARGLLDDLAQDALAREIIERVDNSPYGVKGRSRGAEAVGGNRARVVSQSQSQSGDGEGENGDSPSLQSTHPSNEWQDRVAARLNALALARKQNAYAPGDSPVLQYPSAPSAAAYDSDRPPSGSNLNASFDSPTNTSARPSLSIIPPGPGISRRSLSPARRQRRRVGSVSLSASFSGPESHPRPHSHSQSRSRSPTGSASLSPNVHAHLRDKVWMPDVLDESSEDDELAAEVGQLSLNEEREVRYHGKASGLHLLHVKDRQDGRSEGGIWRFPKAGVWPPLRWAVPPQIEEDSDFHLPDMPMQEHLLELYFTYVHPSLPIVHKQQIAPAEGSPNSNGSDPTSPSNNSSPLGHRRSCIPPLLLLVMFSIASRYTSRDSPAPAAGMLWPAGDLYLARAKTLLNRSYASSRSSTCQALLLMGYREIGIGAMAQAWLYVGMAVRMAQDLGIHKSADRWQHVGTSLFSPAELQERRRIWYACVVMDKYVSTYIGRPLSIFERDFNTELPSLDEPEELEEWRPYSSDSVIYEEDEREPSLPLVSVTGHIISSFNASATLSIILSKIVQALYAVRSGPGRHSEALRLEELLGKWFLELPDHLRFEPGSVKRGMTPPPHVLTLHMQYCIRYVLEVKDKRSGSREDPEVLAISQKNCDQCVQAANHITSIVATYKENYCIKRAPVFLSYYVFTAGIMHVTTLTAYPEDPQARLGLTTIMNVLKALEIVWPSAGRAWELLHGSKVNLNADEADMADARAHAPRHKRSAEHFLEDAHFFAGAPMSRQPNTIPTQGYPLSALAASMPPNASPTSHSSGSGSAGISNMPYYSSYDRWPGDGGLGSFAGSLSTSVLPQQYSTGFVDERSRGAPPESGGSGVGTQRYPQYWNDYSTLGQLSAPYLPMLQDQLQSATPSQQPSSHQSSTHQAQVHGKLSQQQIYLQDQYQMFNNLAPPNT</sequence>
<evidence type="ECO:0000256" key="1">
    <source>
        <dbReference type="ARBA" id="ARBA00004123"/>
    </source>
</evidence>
<dbReference type="GO" id="GO:0000981">
    <property type="term" value="F:DNA-binding transcription factor activity, RNA polymerase II-specific"/>
    <property type="evidence" value="ECO:0007669"/>
    <property type="project" value="InterPro"/>
</dbReference>
<dbReference type="SMART" id="SM00906">
    <property type="entry name" value="Fungal_trans"/>
    <property type="match status" value="1"/>
</dbReference>
<keyword evidence="2" id="KW-0479">Metal-binding</keyword>
<dbReference type="HOGENOM" id="CLU_004748_0_0_1"/>
<keyword evidence="11" id="KW-1185">Reference proteome</keyword>
<dbReference type="CDD" id="cd00067">
    <property type="entry name" value="GAL4"/>
    <property type="match status" value="1"/>
</dbReference>
<dbReference type="GO" id="GO:0006351">
    <property type="term" value="P:DNA-templated transcription"/>
    <property type="evidence" value="ECO:0007669"/>
    <property type="project" value="InterPro"/>
</dbReference>
<feature type="compositionally biased region" description="Acidic residues" evidence="8">
    <location>
        <begin position="1"/>
        <end position="11"/>
    </location>
</feature>
<feature type="region of interest" description="Disordered" evidence="8">
    <location>
        <begin position="451"/>
        <end position="474"/>
    </location>
</feature>
<dbReference type="GO" id="GO:0003677">
    <property type="term" value="F:DNA binding"/>
    <property type="evidence" value="ECO:0007669"/>
    <property type="project" value="UniProtKB-KW"/>
</dbReference>
<feature type="compositionally biased region" description="Low complexity" evidence="8">
    <location>
        <begin position="455"/>
        <end position="472"/>
    </location>
</feature>
<dbReference type="AlphaFoldDB" id="W4JUK7"/>
<evidence type="ECO:0000313" key="11">
    <source>
        <dbReference type="Proteomes" id="UP000030671"/>
    </source>
</evidence>
<comment type="subcellular location">
    <subcellularLocation>
        <location evidence="1">Nucleus</location>
    </subcellularLocation>
</comment>
<dbReference type="InterPro" id="IPR007219">
    <property type="entry name" value="XnlR_reg_dom"/>
</dbReference>
<protein>
    <recommendedName>
        <fullName evidence="9">Zn(2)-C6 fungal-type domain-containing protein</fullName>
    </recommendedName>
</protein>
<dbReference type="CDD" id="cd12148">
    <property type="entry name" value="fungal_TF_MHR"/>
    <property type="match status" value="1"/>
</dbReference>
<dbReference type="GeneID" id="20677888"/>
<evidence type="ECO:0000256" key="7">
    <source>
        <dbReference type="ARBA" id="ARBA00023242"/>
    </source>
</evidence>
<dbReference type="EMBL" id="KI925463">
    <property type="protein sequence ID" value="ETW77238.1"/>
    <property type="molecule type" value="Genomic_DNA"/>
</dbReference>
<dbReference type="InterPro" id="IPR036864">
    <property type="entry name" value="Zn2-C6_fun-type_DNA-bd_sf"/>
</dbReference>
<reference evidence="10 11" key="1">
    <citation type="journal article" date="2012" name="New Phytol.">
        <title>Insight into trade-off between wood decay and parasitism from the genome of a fungal forest pathogen.</title>
        <authorList>
            <person name="Olson A."/>
            <person name="Aerts A."/>
            <person name="Asiegbu F."/>
            <person name="Belbahri L."/>
            <person name="Bouzid O."/>
            <person name="Broberg A."/>
            <person name="Canback B."/>
            <person name="Coutinho P.M."/>
            <person name="Cullen D."/>
            <person name="Dalman K."/>
            <person name="Deflorio G."/>
            <person name="van Diepen L.T."/>
            <person name="Dunand C."/>
            <person name="Duplessis S."/>
            <person name="Durling M."/>
            <person name="Gonthier P."/>
            <person name="Grimwood J."/>
            <person name="Fossdal C.G."/>
            <person name="Hansson D."/>
            <person name="Henrissat B."/>
            <person name="Hietala A."/>
            <person name="Himmelstrand K."/>
            <person name="Hoffmeister D."/>
            <person name="Hogberg N."/>
            <person name="James T.Y."/>
            <person name="Karlsson M."/>
            <person name="Kohler A."/>
            <person name="Kues U."/>
            <person name="Lee Y.H."/>
            <person name="Lin Y.C."/>
            <person name="Lind M."/>
            <person name="Lindquist E."/>
            <person name="Lombard V."/>
            <person name="Lucas S."/>
            <person name="Lunden K."/>
            <person name="Morin E."/>
            <person name="Murat C."/>
            <person name="Park J."/>
            <person name="Raffaello T."/>
            <person name="Rouze P."/>
            <person name="Salamov A."/>
            <person name="Schmutz J."/>
            <person name="Solheim H."/>
            <person name="Stahlberg J."/>
            <person name="Velez H."/>
            <person name="de Vries R.P."/>
            <person name="Wiebenga A."/>
            <person name="Woodward S."/>
            <person name="Yakovlev I."/>
            <person name="Garbelotto M."/>
            <person name="Martin F."/>
            <person name="Grigoriev I.V."/>
            <person name="Stenlid J."/>
        </authorList>
    </citation>
    <scope>NUCLEOTIDE SEQUENCE [LARGE SCALE GENOMIC DNA]</scope>
    <source>
        <strain evidence="10 11">TC 32-1</strain>
    </source>
</reference>
<evidence type="ECO:0000256" key="2">
    <source>
        <dbReference type="ARBA" id="ARBA00022723"/>
    </source>
</evidence>
<proteinExistence type="predicted"/>
<dbReference type="PANTHER" id="PTHR31313:SF78">
    <property type="entry name" value="TRANSCRIPTION FACTOR DOMAIN-CONTAINING PROTEIN"/>
    <property type="match status" value="1"/>
</dbReference>
<dbReference type="GO" id="GO:0005634">
    <property type="term" value="C:nucleus"/>
    <property type="evidence" value="ECO:0007669"/>
    <property type="project" value="UniProtKB-SubCell"/>
</dbReference>
<dbReference type="STRING" id="747525.W4JUK7"/>
<dbReference type="PROSITE" id="PS50048">
    <property type="entry name" value="ZN2_CY6_FUNGAL_2"/>
    <property type="match status" value="1"/>
</dbReference>
<feature type="region of interest" description="Disordered" evidence="8">
    <location>
        <begin position="895"/>
        <end position="932"/>
    </location>
</feature>